<comment type="function">
    <text evidence="4">Catalyzes the ATP-dependent conversion of 5-aminoimidazole ribonucleotide (AIR) and HCO(3)(-) to N5-carboxyaminoimidazole ribonucleotide (N5-CAIR).</text>
</comment>
<dbReference type="STRING" id="332977.SAMN05421740_109188"/>
<dbReference type="InterPro" id="IPR011054">
    <property type="entry name" value="Rudment_hybrid_motif"/>
</dbReference>
<dbReference type="GO" id="GO:0005524">
    <property type="term" value="F:ATP binding"/>
    <property type="evidence" value="ECO:0007669"/>
    <property type="project" value="UniProtKB-UniRule"/>
</dbReference>
<dbReference type="SUPFAM" id="SSF56059">
    <property type="entry name" value="Glutathione synthetase ATP-binding domain-like"/>
    <property type="match status" value="1"/>
</dbReference>
<dbReference type="NCBIfam" id="NF004679">
    <property type="entry name" value="PRK06019.1-5"/>
    <property type="match status" value="1"/>
</dbReference>
<feature type="binding site" evidence="4">
    <location>
        <position position="185"/>
    </location>
    <ligand>
        <name>ATP</name>
        <dbReference type="ChEBI" id="CHEBI:30616"/>
    </ligand>
</feature>
<dbReference type="NCBIfam" id="TIGR01161">
    <property type="entry name" value="purK"/>
    <property type="match status" value="1"/>
</dbReference>
<dbReference type="GO" id="GO:0046872">
    <property type="term" value="F:metal ion binding"/>
    <property type="evidence" value="ECO:0007669"/>
    <property type="project" value="InterPro"/>
</dbReference>
<feature type="domain" description="ATP-grasp" evidence="6">
    <location>
        <begin position="112"/>
        <end position="294"/>
    </location>
</feature>
<comment type="pathway">
    <text evidence="4 5">Purine metabolism; IMP biosynthesis via de novo pathway; 5-amino-1-(5-phospho-D-ribosyl)imidazole-4-carboxylate from 5-amino-1-(5-phospho-D-ribosyl)imidazole (N5-CAIR route): step 1/2.</text>
</comment>
<comment type="catalytic activity">
    <reaction evidence="4 5">
        <text>5-amino-1-(5-phospho-beta-D-ribosyl)imidazole + hydrogencarbonate + ATP = 5-carboxyamino-1-(5-phospho-D-ribosyl)imidazole + ADP + phosphate + 2 H(+)</text>
        <dbReference type="Rhea" id="RHEA:19317"/>
        <dbReference type="ChEBI" id="CHEBI:15378"/>
        <dbReference type="ChEBI" id="CHEBI:17544"/>
        <dbReference type="ChEBI" id="CHEBI:30616"/>
        <dbReference type="ChEBI" id="CHEBI:43474"/>
        <dbReference type="ChEBI" id="CHEBI:58730"/>
        <dbReference type="ChEBI" id="CHEBI:137981"/>
        <dbReference type="ChEBI" id="CHEBI:456216"/>
        <dbReference type="EC" id="6.3.4.18"/>
    </reaction>
</comment>
<dbReference type="InterPro" id="IPR054350">
    <property type="entry name" value="PurT/PurK_preATP-grasp"/>
</dbReference>
<keyword evidence="3 4" id="KW-0067">ATP-binding</keyword>
<accession>A0A1H7STX7</accession>
<reference evidence="8" key="1">
    <citation type="submission" date="2016-10" db="EMBL/GenBank/DDBJ databases">
        <authorList>
            <person name="Varghese N."/>
            <person name="Submissions S."/>
        </authorList>
    </citation>
    <scope>NUCLEOTIDE SEQUENCE [LARGE SCALE GENOMIC DNA]</scope>
    <source>
        <strain evidence="8">Jip14</strain>
    </source>
</reference>
<evidence type="ECO:0000313" key="8">
    <source>
        <dbReference type="Proteomes" id="UP000198916"/>
    </source>
</evidence>
<comment type="subunit">
    <text evidence="4 5">Homodimer.</text>
</comment>
<dbReference type="Pfam" id="PF22660">
    <property type="entry name" value="RS_preATP-grasp-like"/>
    <property type="match status" value="1"/>
</dbReference>
<dbReference type="GO" id="GO:0006189">
    <property type="term" value="P:'de novo' IMP biosynthetic process"/>
    <property type="evidence" value="ECO:0007669"/>
    <property type="project" value="UniProtKB-UniRule"/>
</dbReference>
<proteinExistence type="inferred from homology"/>
<dbReference type="GO" id="GO:0005829">
    <property type="term" value="C:cytosol"/>
    <property type="evidence" value="ECO:0007669"/>
    <property type="project" value="TreeGrafter"/>
</dbReference>
<dbReference type="Pfam" id="PF02222">
    <property type="entry name" value="ATP-grasp"/>
    <property type="match status" value="1"/>
</dbReference>
<keyword evidence="8" id="KW-1185">Reference proteome</keyword>
<dbReference type="Gene3D" id="3.30.470.20">
    <property type="entry name" value="ATP-grasp fold, B domain"/>
    <property type="match status" value="1"/>
</dbReference>
<dbReference type="Proteomes" id="UP000198916">
    <property type="component" value="Unassembled WGS sequence"/>
</dbReference>
<dbReference type="InterPro" id="IPR040686">
    <property type="entry name" value="PurK_C"/>
</dbReference>
<evidence type="ECO:0000256" key="1">
    <source>
        <dbReference type="ARBA" id="ARBA00022741"/>
    </source>
</evidence>
<dbReference type="PANTHER" id="PTHR11609:SF5">
    <property type="entry name" value="PHOSPHORIBOSYLAMINOIMIDAZOLE CARBOXYLASE"/>
    <property type="match status" value="1"/>
</dbReference>
<dbReference type="PROSITE" id="PS50975">
    <property type="entry name" value="ATP_GRASP"/>
    <property type="match status" value="1"/>
</dbReference>
<evidence type="ECO:0000259" key="6">
    <source>
        <dbReference type="PROSITE" id="PS50975"/>
    </source>
</evidence>
<dbReference type="HAMAP" id="MF_01928">
    <property type="entry name" value="PurK"/>
    <property type="match status" value="1"/>
</dbReference>
<dbReference type="InterPro" id="IPR003135">
    <property type="entry name" value="ATP-grasp_carboxylate-amine"/>
</dbReference>
<dbReference type="SUPFAM" id="SSF52440">
    <property type="entry name" value="PreATP-grasp domain"/>
    <property type="match status" value="1"/>
</dbReference>
<dbReference type="InterPro" id="IPR013815">
    <property type="entry name" value="ATP_grasp_subdomain_1"/>
</dbReference>
<dbReference type="PANTHER" id="PTHR11609">
    <property type="entry name" value="PURINE BIOSYNTHESIS PROTEIN 6/7, PUR6/7"/>
    <property type="match status" value="1"/>
</dbReference>
<evidence type="ECO:0000313" key="7">
    <source>
        <dbReference type="EMBL" id="SEL75878.1"/>
    </source>
</evidence>
<keyword evidence="4 5" id="KW-0436">Ligase</keyword>
<dbReference type="RefSeq" id="WP_090608081.1">
    <property type="nucleotide sequence ID" value="NZ_FNZR01000009.1"/>
</dbReference>
<dbReference type="Pfam" id="PF17769">
    <property type="entry name" value="PurK_C"/>
    <property type="match status" value="1"/>
</dbReference>
<dbReference type="Gene3D" id="3.30.1490.20">
    <property type="entry name" value="ATP-grasp fold, A domain"/>
    <property type="match status" value="1"/>
</dbReference>
<evidence type="ECO:0000256" key="4">
    <source>
        <dbReference type="HAMAP-Rule" id="MF_01928"/>
    </source>
</evidence>
<dbReference type="UniPathway" id="UPA00074">
    <property type="reaction ID" value="UER00942"/>
</dbReference>
<dbReference type="InterPro" id="IPR011761">
    <property type="entry name" value="ATP-grasp"/>
</dbReference>
<dbReference type="GO" id="GO:0004638">
    <property type="term" value="F:phosphoribosylaminoimidazole carboxylase activity"/>
    <property type="evidence" value="ECO:0007669"/>
    <property type="project" value="InterPro"/>
</dbReference>
<feature type="binding site" evidence="4">
    <location>
        <begin position="177"/>
        <end position="180"/>
    </location>
    <ligand>
        <name>ATP</name>
        <dbReference type="ChEBI" id="CHEBI:30616"/>
    </ligand>
</feature>
<feature type="binding site" evidence="4">
    <location>
        <begin position="264"/>
        <end position="265"/>
    </location>
    <ligand>
        <name>ATP</name>
        <dbReference type="ChEBI" id="CHEBI:30616"/>
    </ligand>
</feature>
<organism evidence="7 8">
    <name type="scientific">Parapedobacter koreensis</name>
    <dbReference type="NCBI Taxonomy" id="332977"/>
    <lineage>
        <taxon>Bacteria</taxon>
        <taxon>Pseudomonadati</taxon>
        <taxon>Bacteroidota</taxon>
        <taxon>Sphingobacteriia</taxon>
        <taxon>Sphingobacteriales</taxon>
        <taxon>Sphingobacteriaceae</taxon>
        <taxon>Parapedobacter</taxon>
    </lineage>
</organism>
<comment type="function">
    <text evidence="5">Catalyzes the ATP-dependent conversion of 5-aminoimidazole ribonucleotide (AIR) and HCO(3)- to N5-carboxyaminoimidazole ribonucleotide (N5-CAIR).</text>
</comment>
<dbReference type="SUPFAM" id="SSF51246">
    <property type="entry name" value="Rudiment single hybrid motif"/>
    <property type="match status" value="1"/>
</dbReference>
<dbReference type="EMBL" id="FNZR01000009">
    <property type="protein sequence ID" value="SEL75878.1"/>
    <property type="molecule type" value="Genomic_DNA"/>
</dbReference>
<name>A0A1H7STX7_9SPHI</name>
<protein>
    <recommendedName>
        <fullName evidence="4 5">N5-carboxyaminoimidazole ribonucleotide synthase</fullName>
        <shortName evidence="4 5">N5-CAIR synthase</shortName>
        <ecNumber evidence="4 5">6.3.4.18</ecNumber>
    </recommendedName>
    <alternativeName>
        <fullName evidence="4 5">5-(carboxyamino)imidazole ribonucleotide synthetase</fullName>
    </alternativeName>
</protein>
<evidence type="ECO:0000256" key="2">
    <source>
        <dbReference type="ARBA" id="ARBA00022755"/>
    </source>
</evidence>
<keyword evidence="2 4" id="KW-0658">Purine biosynthesis</keyword>
<evidence type="ECO:0000256" key="3">
    <source>
        <dbReference type="ARBA" id="ARBA00022840"/>
    </source>
</evidence>
<dbReference type="InterPro" id="IPR016185">
    <property type="entry name" value="PreATP-grasp_dom_sf"/>
</dbReference>
<dbReference type="AlphaFoldDB" id="A0A1H7STX7"/>
<dbReference type="Gene3D" id="3.40.50.20">
    <property type="match status" value="1"/>
</dbReference>
<feature type="binding site" evidence="4">
    <location>
        <position position="108"/>
    </location>
    <ligand>
        <name>ATP</name>
        <dbReference type="ChEBI" id="CHEBI:30616"/>
    </ligand>
</feature>
<comment type="caution">
    <text evidence="4">Lacks conserved residue(s) required for the propagation of feature annotation.</text>
</comment>
<dbReference type="EC" id="6.3.4.18" evidence="4 5"/>
<keyword evidence="1 4" id="KW-0547">Nucleotide-binding</keyword>
<dbReference type="GO" id="GO:0034028">
    <property type="term" value="F:5-(carboxyamino)imidazole ribonucleotide synthase activity"/>
    <property type="evidence" value="ECO:0007669"/>
    <property type="project" value="UniProtKB-UniRule"/>
</dbReference>
<comment type="similarity">
    <text evidence="4 5">Belongs to the PurK/PurT family.</text>
</comment>
<dbReference type="OrthoDB" id="9804625at2"/>
<evidence type="ECO:0000256" key="5">
    <source>
        <dbReference type="RuleBase" id="RU361200"/>
    </source>
</evidence>
<gene>
    <name evidence="4 5" type="primary">purK</name>
    <name evidence="7" type="ORF">SAMN05421740_109188</name>
</gene>
<dbReference type="InterPro" id="IPR005875">
    <property type="entry name" value="PurK"/>
</dbReference>
<feature type="binding site" evidence="4">
    <location>
        <position position="146"/>
    </location>
    <ligand>
        <name>ATP</name>
        <dbReference type="ChEBI" id="CHEBI:30616"/>
    </ligand>
</feature>
<sequence length="380" mass="42488">MAKDFYGELQLGILGGGQLGRMLIQEAINFNVNIHILDPDKNAPCRNLCNRFVHGALDDFDTVYAFGKGLDMVTIEIEKVNVDALEKLEEEGVTVYPQSRIIRLIQDKGLQKQFFKQNNIPTAPFQLISNKENLANTAIPLPYIQKLRKDGYDGRGVKKIISEADIETAFEAPSLIEQWIDFEKELAVIVSRNDDGDVATFPCVEMEFNPEANLVEFLISPSSLPFEIQQRAELLAKKIAEDLQIVGLLAVELFLTKDGQLLVNELAPRPHNSGHQSIEGNFTSQFAQHLRAIFNLPPGDTAARSNAVMVNLLGEAGHEGLARYEGIEEILALEGVYLHLYGKKFTKPFRKMGHVCVVNEDREMAINTARKVQQTIKVIT</sequence>